<dbReference type="RefSeq" id="WP_015460468.1">
    <property type="nucleotide sequence ID" value="NZ_JACIEU010000038.1"/>
</dbReference>
<sequence>MKISDIETAGPETLAPVLLTVLQRLGQLGRIGAVALARLVEEHDADVEEALEWLADIAAGSLRE</sequence>
<evidence type="ECO:0000313" key="1">
    <source>
        <dbReference type="EMBL" id="MBB4151459.1"/>
    </source>
</evidence>
<keyword evidence="2" id="KW-1185">Reference proteome</keyword>
<dbReference type="EMBL" id="JACIEU010000038">
    <property type="protein sequence ID" value="MBB4151459.1"/>
    <property type="molecule type" value="Genomic_DNA"/>
</dbReference>
<protein>
    <submittedName>
        <fullName evidence="1">Uncharacterized protein</fullName>
    </submittedName>
</protein>
<organism evidence="1 2">
    <name type="scientific">Sphingobium scionense</name>
    <dbReference type="NCBI Taxonomy" id="1404341"/>
    <lineage>
        <taxon>Bacteria</taxon>
        <taxon>Pseudomonadati</taxon>
        <taxon>Pseudomonadota</taxon>
        <taxon>Alphaproteobacteria</taxon>
        <taxon>Sphingomonadales</taxon>
        <taxon>Sphingomonadaceae</taxon>
        <taxon>Sphingobium</taxon>
    </lineage>
</organism>
<comment type="caution">
    <text evidence="1">The sequence shown here is derived from an EMBL/GenBank/DDBJ whole genome shotgun (WGS) entry which is preliminary data.</text>
</comment>
<accession>A0A7W6LVY2</accession>
<dbReference type="Proteomes" id="UP000590524">
    <property type="component" value="Unassembled WGS sequence"/>
</dbReference>
<dbReference type="AlphaFoldDB" id="A0A7W6LVY2"/>
<evidence type="ECO:0000313" key="2">
    <source>
        <dbReference type="Proteomes" id="UP000590524"/>
    </source>
</evidence>
<proteinExistence type="predicted"/>
<gene>
    <name evidence="1" type="ORF">GGQ90_005271</name>
</gene>
<reference evidence="1 2" key="1">
    <citation type="submission" date="2020-08" db="EMBL/GenBank/DDBJ databases">
        <title>Genomic Encyclopedia of Type Strains, Phase IV (KMG-IV): sequencing the most valuable type-strain genomes for metagenomic binning, comparative biology and taxonomic classification.</title>
        <authorList>
            <person name="Goeker M."/>
        </authorList>
    </citation>
    <scope>NUCLEOTIDE SEQUENCE [LARGE SCALE GENOMIC DNA]</scope>
    <source>
        <strain evidence="1 2">DSM 19371</strain>
    </source>
</reference>
<name>A0A7W6LVY2_9SPHN</name>